<dbReference type="EMBL" id="CP058649">
    <property type="protein sequence ID" value="QUI20893.1"/>
    <property type="molecule type" value="Genomic_DNA"/>
</dbReference>
<accession>A0A8J8SF47</accession>
<evidence type="ECO:0000313" key="1">
    <source>
        <dbReference type="EMBL" id="QUI20893.1"/>
    </source>
</evidence>
<proteinExistence type="predicted"/>
<organism evidence="1 2">
    <name type="scientific">Vallitalea pronyensis</name>
    <dbReference type="NCBI Taxonomy" id="1348613"/>
    <lineage>
        <taxon>Bacteria</taxon>
        <taxon>Bacillati</taxon>
        <taxon>Bacillota</taxon>
        <taxon>Clostridia</taxon>
        <taxon>Lachnospirales</taxon>
        <taxon>Vallitaleaceae</taxon>
        <taxon>Vallitalea</taxon>
    </lineage>
</organism>
<name>A0A8J8SF47_9FIRM</name>
<keyword evidence="2" id="KW-1185">Reference proteome</keyword>
<protein>
    <submittedName>
        <fullName evidence="1">Uncharacterized protein</fullName>
    </submittedName>
</protein>
<gene>
    <name evidence="1" type="ORF">HZI73_00580</name>
</gene>
<evidence type="ECO:0000313" key="2">
    <source>
        <dbReference type="Proteomes" id="UP000683246"/>
    </source>
</evidence>
<sequence>MFNISSYIKYPNKLIEDLSIINNNYNRFFIELDDENTIKTIVKDIESEYIEGVIYLEYNGTILMDFTYWDIIDQLWAYLVNLVNDTLNNQEAEVYFPDQPIKLKLKNLSNNLVLFTIESTTTTQLTLPKNEFFEMLLESANEFFLKVQGYFGCKVDYSYELELINKLKNKLAQ</sequence>
<reference evidence="1" key="1">
    <citation type="submission" date="2020-07" db="EMBL/GenBank/DDBJ databases">
        <title>Vallitalea pronyensis genome.</title>
        <authorList>
            <person name="Postec A."/>
        </authorList>
    </citation>
    <scope>NUCLEOTIDE SEQUENCE</scope>
    <source>
        <strain evidence="1">FatNI3</strain>
    </source>
</reference>
<dbReference type="RefSeq" id="WP_212696353.1">
    <property type="nucleotide sequence ID" value="NZ_CP058649.1"/>
</dbReference>
<dbReference type="AlphaFoldDB" id="A0A8J8SF47"/>
<dbReference type="Proteomes" id="UP000683246">
    <property type="component" value="Chromosome"/>
</dbReference>
<dbReference type="KEGG" id="vpy:HZI73_00580"/>